<dbReference type="Proteomes" id="UP001234178">
    <property type="component" value="Unassembled WGS sequence"/>
</dbReference>
<organism evidence="1 2">
    <name type="scientific">Daphnia magna</name>
    <dbReference type="NCBI Taxonomy" id="35525"/>
    <lineage>
        <taxon>Eukaryota</taxon>
        <taxon>Metazoa</taxon>
        <taxon>Ecdysozoa</taxon>
        <taxon>Arthropoda</taxon>
        <taxon>Crustacea</taxon>
        <taxon>Branchiopoda</taxon>
        <taxon>Diplostraca</taxon>
        <taxon>Cladocera</taxon>
        <taxon>Anomopoda</taxon>
        <taxon>Daphniidae</taxon>
        <taxon>Daphnia</taxon>
    </lineage>
</organism>
<proteinExistence type="predicted"/>
<keyword evidence="2" id="KW-1185">Reference proteome</keyword>
<accession>A0ABR0A4V0</accession>
<evidence type="ECO:0000313" key="2">
    <source>
        <dbReference type="Proteomes" id="UP001234178"/>
    </source>
</evidence>
<reference evidence="1 2" key="1">
    <citation type="journal article" date="2023" name="Nucleic Acids Res.">
        <title>The hologenome of Daphnia magna reveals possible DNA methylation and microbiome-mediated evolution of the host genome.</title>
        <authorList>
            <person name="Chaturvedi A."/>
            <person name="Li X."/>
            <person name="Dhandapani V."/>
            <person name="Marshall H."/>
            <person name="Kissane S."/>
            <person name="Cuenca-Cambronero M."/>
            <person name="Asole G."/>
            <person name="Calvet F."/>
            <person name="Ruiz-Romero M."/>
            <person name="Marangio P."/>
            <person name="Guigo R."/>
            <person name="Rago D."/>
            <person name="Mirbahai L."/>
            <person name="Eastwood N."/>
            <person name="Colbourne J.K."/>
            <person name="Zhou J."/>
            <person name="Mallon E."/>
            <person name="Orsini L."/>
        </authorList>
    </citation>
    <scope>NUCLEOTIDE SEQUENCE [LARGE SCALE GENOMIC DNA]</scope>
    <source>
        <strain evidence="1">LRV0_1</strain>
    </source>
</reference>
<sequence length="90" mass="10384">MQRLEPLGDRFSIPLSNYHLTVAITHRSYWAWQGPQSRLEFRPRGSEYGNVEVGNKDTSSNLEKLNYLYSCSNILSKGCCCIHNCWEKKG</sequence>
<gene>
    <name evidence="1" type="ORF">OUZ56_002159</name>
</gene>
<protein>
    <submittedName>
        <fullName evidence="1">Uncharacterized protein</fullName>
    </submittedName>
</protein>
<name>A0ABR0A4V0_9CRUS</name>
<dbReference type="EMBL" id="JAOYFB010000036">
    <property type="protein sequence ID" value="KAK4020164.1"/>
    <property type="molecule type" value="Genomic_DNA"/>
</dbReference>
<comment type="caution">
    <text evidence="1">The sequence shown here is derived from an EMBL/GenBank/DDBJ whole genome shotgun (WGS) entry which is preliminary data.</text>
</comment>
<evidence type="ECO:0000313" key="1">
    <source>
        <dbReference type="EMBL" id="KAK4020164.1"/>
    </source>
</evidence>